<protein>
    <submittedName>
        <fullName evidence="1">Nitroreductase family deazaflavin-dependent oxidoreductase</fullName>
    </submittedName>
</protein>
<dbReference type="AlphaFoldDB" id="A0A4P6JI44"/>
<dbReference type="InterPro" id="IPR012349">
    <property type="entry name" value="Split_barrel_FMN-bd"/>
</dbReference>
<gene>
    <name evidence="1" type="ORF">EPA93_01410</name>
</gene>
<evidence type="ECO:0000313" key="1">
    <source>
        <dbReference type="EMBL" id="QBD74717.1"/>
    </source>
</evidence>
<dbReference type="GO" id="GO:0016491">
    <property type="term" value="F:oxidoreductase activity"/>
    <property type="evidence" value="ECO:0007669"/>
    <property type="project" value="InterPro"/>
</dbReference>
<accession>A0A4P6JI44</accession>
<dbReference type="Pfam" id="PF04075">
    <property type="entry name" value="F420H2_quin_red"/>
    <property type="match status" value="1"/>
</dbReference>
<dbReference type="OrthoDB" id="163266at2"/>
<evidence type="ECO:0000313" key="2">
    <source>
        <dbReference type="Proteomes" id="UP000290365"/>
    </source>
</evidence>
<name>A0A4P6JI44_KTERU</name>
<sequence>MNTALTRPGKPTGLLKLFFKSPLFLYRWHLGWLLGHRFLMFTHIGRKSGRRLQTVVEVVKYDPVTQESVIVAGYGTISDWYRNLQAHPAVEVQIGFKRYVPQQRLLTSEETYEILKYYKRKHPFLVRGLFSFVGYPYDGTEAGLQAVNQIVRGVAFRP</sequence>
<reference evidence="1 2" key="1">
    <citation type="submission" date="2019-01" db="EMBL/GenBank/DDBJ databases">
        <title>Ktedonosporobacter rubrisoli SCAWS-G2.</title>
        <authorList>
            <person name="Huang Y."/>
            <person name="Yan B."/>
        </authorList>
    </citation>
    <scope>NUCLEOTIDE SEQUENCE [LARGE SCALE GENOMIC DNA]</scope>
    <source>
        <strain evidence="1 2">SCAWS-G2</strain>
    </source>
</reference>
<dbReference type="NCBIfam" id="TIGR00026">
    <property type="entry name" value="hi_GC_TIGR00026"/>
    <property type="match status" value="1"/>
</dbReference>
<organism evidence="1 2">
    <name type="scientific">Ktedonosporobacter rubrisoli</name>
    <dbReference type="NCBI Taxonomy" id="2509675"/>
    <lineage>
        <taxon>Bacteria</taxon>
        <taxon>Bacillati</taxon>
        <taxon>Chloroflexota</taxon>
        <taxon>Ktedonobacteria</taxon>
        <taxon>Ktedonobacterales</taxon>
        <taxon>Ktedonosporobacteraceae</taxon>
        <taxon>Ktedonosporobacter</taxon>
    </lineage>
</organism>
<proteinExistence type="predicted"/>
<dbReference type="EMBL" id="CP035758">
    <property type="protein sequence ID" value="QBD74717.1"/>
    <property type="molecule type" value="Genomic_DNA"/>
</dbReference>
<dbReference type="Gene3D" id="2.30.110.10">
    <property type="entry name" value="Electron Transport, Fmn-binding Protein, Chain A"/>
    <property type="match status" value="1"/>
</dbReference>
<dbReference type="Proteomes" id="UP000290365">
    <property type="component" value="Chromosome"/>
</dbReference>
<dbReference type="KEGG" id="kbs:EPA93_01410"/>
<dbReference type="InterPro" id="IPR004378">
    <property type="entry name" value="F420H2_quin_Rdtase"/>
</dbReference>
<keyword evidence="2" id="KW-1185">Reference proteome</keyword>
<dbReference type="RefSeq" id="WP_129885316.1">
    <property type="nucleotide sequence ID" value="NZ_CP035758.1"/>
</dbReference>